<sequence>MRLSDLLPSGYVDAHHHVWAPESLGEQIGYGWLRDIGAPKPFGDPTPIQRDYLMMEFLAEASVAPRASIHVQTDGALADPVAETRFVQAQADAAGHAVKIVALVDLSADNLADTLSDHAESRDFCGVRQIVARLSDRPDLSFAPRDYLSDPQWIGGLKQLEDRGLTFDLQMYPEQASAALEALSATPALKVIIDHALCPYDQSVEGQNLWAEAVSRMAKRPNTYMKLSGWGMYENDWAERGVGFFAPYIDVILKEFGPERVMWGSNYPVEKLATPYETCLRNVVEYLPPESVSDVFYHSAAEAYGLKLT</sequence>
<accession>A0A8F6TUG3</accession>
<dbReference type="PANTHER" id="PTHR43569:SF2">
    <property type="entry name" value="AMIDOHYDROLASE-RELATED DOMAIN-CONTAINING PROTEIN"/>
    <property type="match status" value="1"/>
</dbReference>
<dbReference type="Pfam" id="PF04909">
    <property type="entry name" value="Amidohydro_2"/>
    <property type="match status" value="1"/>
</dbReference>
<dbReference type="EMBL" id="CP079194">
    <property type="protein sequence ID" value="QXT38359.1"/>
    <property type="molecule type" value="Genomic_DNA"/>
</dbReference>
<organism evidence="2 3">
    <name type="scientific">Gymnodinialimonas ceratoperidinii</name>
    <dbReference type="NCBI Taxonomy" id="2856823"/>
    <lineage>
        <taxon>Bacteria</taxon>
        <taxon>Pseudomonadati</taxon>
        <taxon>Pseudomonadota</taxon>
        <taxon>Alphaproteobacteria</taxon>
        <taxon>Rhodobacterales</taxon>
        <taxon>Paracoccaceae</taxon>
        <taxon>Gymnodinialimonas</taxon>
    </lineage>
</organism>
<name>A0A8F6TUG3_9RHOB</name>
<feature type="domain" description="Amidohydrolase-related" evidence="1">
    <location>
        <begin position="12"/>
        <end position="306"/>
    </location>
</feature>
<dbReference type="InterPro" id="IPR006680">
    <property type="entry name" value="Amidohydro-rel"/>
</dbReference>
<evidence type="ECO:0000313" key="3">
    <source>
        <dbReference type="Proteomes" id="UP000825009"/>
    </source>
</evidence>
<dbReference type="PANTHER" id="PTHR43569">
    <property type="entry name" value="AMIDOHYDROLASE"/>
    <property type="match status" value="1"/>
</dbReference>
<keyword evidence="3" id="KW-1185">Reference proteome</keyword>
<dbReference type="InterPro" id="IPR052350">
    <property type="entry name" value="Metallo-dep_Lactonases"/>
</dbReference>
<dbReference type="RefSeq" id="WP_219000555.1">
    <property type="nucleotide sequence ID" value="NZ_CP079194.1"/>
</dbReference>
<dbReference type="AlphaFoldDB" id="A0A8F6TUG3"/>
<dbReference type="Proteomes" id="UP000825009">
    <property type="component" value="Chromosome"/>
</dbReference>
<proteinExistence type="predicted"/>
<dbReference type="GO" id="GO:0016787">
    <property type="term" value="F:hydrolase activity"/>
    <property type="evidence" value="ECO:0007669"/>
    <property type="project" value="InterPro"/>
</dbReference>
<evidence type="ECO:0000313" key="2">
    <source>
        <dbReference type="EMBL" id="QXT38359.1"/>
    </source>
</evidence>
<protein>
    <submittedName>
        <fullName evidence="2">Amidohydrolase family protein</fullName>
    </submittedName>
</protein>
<gene>
    <name evidence="2" type="ORF">KYE46_10395</name>
</gene>
<evidence type="ECO:0000259" key="1">
    <source>
        <dbReference type="Pfam" id="PF04909"/>
    </source>
</evidence>
<dbReference type="KEGG" id="gce:KYE46_10395"/>
<reference evidence="2 3" key="1">
    <citation type="submission" date="2021-07" db="EMBL/GenBank/DDBJ databases">
        <title>A novel Jannaschia species isolated from marine dinoflagellate Ceratoperidinium margalefii.</title>
        <authorList>
            <person name="Jiang Y."/>
            <person name="Li Z."/>
        </authorList>
    </citation>
    <scope>NUCLEOTIDE SEQUENCE [LARGE SCALE GENOMIC DNA]</scope>
    <source>
        <strain evidence="2 3">J12C1-MA-4</strain>
    </source>
</reference>